<dbReference type="Proteomes" id="UP000010793">
    <property type="component" value="Chromosome"/>
</dbReference>
<sequence length="476" mass="54126">MGLNMRYIAILMAFTLSLNINAAQSVYNIFADTNNIYSSSLNNTTNSFSLNNSGSLSYSRKDISSLFSKDIMNKVNYSGVTYSRDIKYMQGANAGVGVLFPNIKSFVKIENKGYSFFDNFLVNSFTIEFYLNPYKIRMNSKVLSKTSIYQDGDTSKYAGIRANIIDGRLVWQFNNLFMYNGKYTNVTLSEGEYLKENEWRHHSISFDSKTGKLVKYIDGLEDQVIYLTSTGDRMGSPYVLDISNISIAPIYLGQGFIGGMDGFYFSPDYKRDFNLEKYLPSGEVLSKVMQFNSDNIFIDEINYIAKTTNATGVYVYYRTSNEYFSEEDSNIEWTLLDSTNNIIMSPKTKYIQVKALLESDSSMEYTPSLNKVEIVYHEGRTPQAPTNLKAIVANNSIVLNWEGSHENVTGYKIYYGTKSGIYNDYNPIIVNGNQTEYVINNLEYGKLYYFRVTTIGGEGGDIESEFSSEVYARPFH</sequence>
<evidence type="ECO:0000313" key="4">
    <source>
        <dbReference type="Proteomes" id="UP000010793"/>
    </source>
</evidence>
<reference evidence="3 4" key="1">
    <citation type="journal article" date="2013" name="Genome Announc.">
        <title>Complete Genome Sequence of the Porcine Strain Brachyspira pilosicoli P43/6/78(T.).</title>
        <authorList>
            <person name="Lin C."/>
            <person name="den Bakker H.C."/>
            <person name="Suzuki H."/>
            <person name="Lefebure T."/>
            <person name="Ponnala L."/>
            <person name="Sun Q."/>
            <person name="Stanhope M.J."/>
            <person name="Wiedmann M."/>
            <person name="Duhamel G.E."/>
        </authorList>
    </citation>
    <scope>NUCLEOTIDE SEQUENCE [LARGE SCALE GENOMIC DNA]</scope>
    <source>
        <strain evidence="3 4">P43/6/78</strain>
    </source>
</reference>
<dbReference type="Gene3D" id="2.60.40.10">
    <property type="entry name" value="Immunoglobulins"/>
    <property type="match status" value="1"/>
</dbReference>
<keyword evidence="4" id="KW-1185">Reference proteome</keyword>
<dbReference type="KEGG" id="bpip:BPP43_04535"/>
<accession>A0A3B6VUW4</accession>
<proteinExistence type="predicted"/>
<feature type="chain" id="PRO_5017330062" evidence="1">
    <location>
        <begin position="23"/>
        <end position="476"/>
    </location>
</feature>
<name>A0A3B6VUW4_BRAPL</name>
<dbReference type="Gene3D" id="2.60.120.200">
    <property type="match status" value="1"/>
</dbReference>
<dbReference type="EMBL" id="CP002873">
    <property type="protein sequence ID" value="AGA66179.1"/>
    <property type="molecule type" value="Genomic_DNA"/>
</dbReference>
<dbReference type="Pfam" id="PF00041">
    <property type="entry name" value="fn3"/>
    <property type="match status" value="1"/>
</dbReference>
<evidence type="ECO:0000256" key="1">
    <source>
        <dbReference type="SAM" id="SignalP"/>
    </source>
</evidence>
<dbReference type="InterPro" id="IPR013320">
    <property type="entry name" value="ConA-like_dom_sf"/>
</dbReference>
<dbReference type="SUPFAM" id="SSF49265">
    <property type="entry name" value="Fibronectin type III"/>
    <property type="match status" value="1"/>
</dbReference>
<dbReference type="SMART" id="SM00060">
    <property type="entry name" value="FN3"/>
    <property type="match status" value="1"/>
</dbReference>
<dbReference type="InterPro" id="IPR003961">
    <property type="entry name" value="FN3_dom"/>
</dbReference>
<feature type="signal peptide" evidence="1">
    <location>
        <begin position="1"/>
        <end position="22"/>
    </location>
</feature>
<dbReference type="InterPro" id="IPR036116">
    <property type="entry name" value="FN3_sf"/>
</dbReference>
<evidence type="ECO:0000313" key="3">
    <source>
        <dbReference type="EMBL" id="AGA66179.1"/>
    </source>
</evidence>
<gene>
    <name evidence="3" type="ORF">BPP43_04535</name>
</gene>
<dbReference type="CDD" id="cd00063">
    <property type="entry name" value="FN3"/>
    <property type="match status" value="1"/>
</dbReference>
<protein>
    <submittedName>
        <fullName evidence="3">Fibronectin type III domain-containing protein</fullName>
    </submittedName>
</protein>
<feature type="domain" description="Fibronectin type-III" evidence="2">
    <location>
        <begin position="381"/>
        <end position="476"/>
    </location>
</feature>
<dbReference type="InterPro" id="IPR013783">
    <property type="entry name" value="Ig-like_fold"/>
</dbReference>
<dbReference type="AlphaFoldDB" id="A0A3B6VUW4"/>
<dbReference type="SUPFAM" id="SSF49899">
    <property type="entry name" value="Concanavalin A-like lectins/glucanases"/>
    <property type="match status" value="1"/>
</dbReference>
<dbReference type="PROSITE" id="PS50853">
    <property type="entry name" value="FN3"/>
    <property type="match status" value="1"/>
</dbReference>
<dbReference type="RefSeq" id="WP_015274270.1">
    <property type="nucleotide sequence ID" value="NC_019908.1"/>
</dbReference>
<organism evidence="3 4">
    <name type="scientific">Brachyspira pilosicoli P43/6/78</name>
    <dbReference type="NCBI Taxonomy" id="1042417"/>
    <lineage>
        <taxon>Bacteria</taxon>
        <taxon>Pseudomonadati</taxon>
        <taxon>Spirochaetota</taxon>
        <taxon>Spirochaetia</taxon>
        <taxon>Brachyspirales</taxon>
        <taxon>Brachyspiraceae</taxon>
        <taxon>Brachyspira</taxon>
    </lineage>
</organism>
<keyword evidence="1" id="KW-0732">Signal</keyword>
<evidence type="ECO:0000259" key="2">
    <source>
        <dbReference type="PROSITE" id="PS50853"/>
    </source>
</evidence>